<dbReference type="Proteomes" id="UP001054837">
    <property type="component" value="Unassembled WGS sequence"/>
</dbReference>
<reference evidence="2 3" key="1">
    <citation type="submission" date="2021-06" db="EMBL/GenBank/DDBJ databases">
        <title>Caerostris darwini draft genome.</title>
        <authorList>
            <person name="Kono N."/>
            <person name="Arakawa K."/>
        </authorList>
    </citation>
    <scope>NUCLEOTIDE SEQUENCE [LARGE SCALE GENOMIC DNA]</scope>
</reference>
<comment type="caution">
    <text evidence="2">The sequence shown here is derived from an EMBL/GenBank/DDBJ whole genome shotgun (WGS) entry which is preliminary data.</text>
</comment>
<feature type="compositionally biased region" description="Basic and acidic residues" evidence="1">
    <location>
        <begin position="18"/>
        <end position="34"/>
    </location>
</feature>
<protein>
    <submittedName>
        <fullName evidence="2">Uncharacterized protein</fullName>
    </submittedName>
</protein>
<organism evidence="2 3">
    <name type="scientific">Caerostris darwini</name>
    <dbReference type="NCBI Taxonomy" id="1538125"/>
    <lineage>
        <taxon>Eukaryota</taxon>
        <taxon>Metazoa</taxon>
        <taxon>Ecdysozoa</taxon>
        <taxon>Arthropoda</taxon>
        <taxon>Chelicerata</taxon>
        <taxon>Arachnida</taxon>
        <taxon>Araneae</taxon>
        <taxon>Araneomorphae</taxon>
        <taxon>Entelegynae</taxon>
        <taxon>Araneoidea</taxon>
        <taxon>Araneidae</taxon>
        <taxon>Caerostris</taxon>
    </lineage>
</organism>
<proteinExistence type="predicted"/>
<name>A0AAV4N218_9ARAC</name>
<feature type="region of interest" description="Disordered" evidence="1">
    <location>
        <begin position="1"/>
        <end position="40"/>
    </location>
</feature>
<gene>
    <name evidence="2" type="ORF">CDAR_25131</name>
</gene>
<feature type="compositionally biased region" description="Polar residues" evidence="1">
    <location>
        <begin position="1"/>
        <end position="10"/>
    </location>
</feature>
<sequence>MNKSVKISMSQKRRRDRITKDTRSCDQECHRTGDNSEETAVRRAQNQMMELSDKEKNYNSPYLVSYGYVSPAMTETEYI</sequence>
<evidence type="ECO:0000313" key="2">
    <source>
        <dbReference type="EMBL" id="GIX78473.1"/>
    </source>
</evidence>
<dbReference type="EMBL" id="BPLQ01001092">
    <property type="protein sequence ID" value="GIX78473.1"/>
    <property type="molecule type" value="Genomic_DNA"/>
</dbReference>
<dbReference type="AlphaFoldDB" id="A0AAV4N218"/>
<evidence type="ECO:0000313" key="3">
    <source>
        <dbReference type="Proteomes" id="UP001054837"/>
    </source>
</evidence>
<keyword evidence="3" id="KW-1185">Reference proteome</keyword>
<accession>A0AAV4N218</accession>
<evidence type="ECO:0000256" key="1">
    <source>
        <dbReference type="SAM" id="MobiDB-lite"/>
    </source>
</evidence>